<feature type="region of interest" description="Disordered" evidence="1">
    <location>
        <begin position="371"/>
        <end position="391"/>
    </location>
</feature>
<dbReference type="Proteomes" id="UP000070700">
    <property type="component" value="Unassembled WGS sequence"/>
</dbReference>
<reference evidence="2 3" key="1">
    <citation type="submission" date="2015-10" db="EMBL/GenBank/DDBJ databases">
        <title>Full genome of DAOMC 229536 Phialocephala scopiformis, a fungal endophyte of spruce producing the potent anti-insectan compound rugulosin.</title>
        <authorList>
            <consortium name="DOE Joint Genome Institute"/>
            <person name="Walker A.K."/>
            <person name="Frasz S.L."/>
            <person name="Seifert K.A."/>
            <person name="Miller J.D."/>
            <person name="Mondo S.J."/>
            <person name="Labutti K."/>
            <person name="Lipzen A."/>
            <person name="Dockter R."/>
            <person name="Kennedy M."/>
            <person name="Grigoriev I.V."/>
            <person name="Spatafora J.W."/>
        </authorList>
    </citation>
    <scope>NUCLEOTIDE SEQUENCE [LARGE SCALE GENOMIC DNA]</scope>
    <source>
        <strain evidence="2 3">CBS 120377</strain>
    </source>
</reference>
<name>A0A194XP41_MOLSC</name>
<evidence type="ECO:0000256" key="1">
    <source>
        <dbReference type="SAM" id="MobiDB-lite"/>
    </source>
</evidence>
<dbReference type="KEGG" id="psco:LY89DRAFT_681353"/>
<organism evidence="2 3">
    <name type="scientific">Mollisia scopiformis</name>
    <name type="common">Conifer needle endophyte fungus</name>
    <name type="synonym">Phialocephala scopiformis</name>
    <dbReference type="NCBI Taxonomy" id="149040"/>
    <lineage>
        <taxon>Eukaryota</taxon>
        <taxon>Fungi</taxon>
        <taxon>Dikarya</taxon>
        <taxon>Ascomycota</taxon>
        <taxon>Pezizomycotina</taxon>
        <taxon>Leotiomycetes</taxon>
        <taxon>Helotiales</taxon>
        <taxon>Mollisiaceae</taxon>
        <taxon>Mollisia</taxon>
    </lineage>
</organism>
<dbReference type="RefSeq" id="XP_018076370.1">
    <property type="nucleotide sequence ID" value="XM_018214274.1"/>
</dbReference>
<dbReference type="InParanoid" id="A0A194XP41"/>
<dbReference type="AlphaFoldDB" id="A0A194XP41"/>
<feature type="region of interest" description="Disordered" evidence="1">
    <location>
        <begin position="232"/>
        <end position="287"/>
    </location>
</feature>
<protein>
    <submittedName>
        <fullName evidence="2">Uncharacterized protein</fullName>
    </submittedName>
</protein>
<dbReference type="GeneID" id="28824000"/>
<dbReference type="OrthoDB" id="4776522at2759"/>
<evidence type="ECO:0000313" key="2">
    <source>
        <dbReference type="EMBL" id="KUJ22015.1"/>
    </source>
</evidence>
<evidence type="ECO:0000313" key="3">
    <source>
        <dbReference type="Proteomes" id="UP000070700"/>
    </source>
</evidence>
<dbReference type="STRING" id="149040.A0A194XP41"/>
<dbReference type="EMBL" id="KQ947407">
    <property type="protein sequence ID" value="KUJ22015.1"/>
    <property type="molecule type" value="Genomic_DNA"/>
</dbReference>
<proteinExistence type="predicted"/>
<gene>
    <name evidence="2" type="ORF">LY89DRAFT_681353</name>
</gene>
<accession>A0A194XP41</accession>
<feature type="compositionally biased region" description="Low complexity" evidence="1">
    <location>
        <begin position="233"/>
        <end position="268"/>
    </location>
</feature>
<feature type="compositionally biased region" description="Polar residues" evidence="1">
    <location>
        <begin position="269"/>
        <end position="282"/>
    </location>
</feature>
<sequence length="441" mass="48609">MTRFFTKKLPCVICGEASPNGWLWACTQDREMYLEDEEEKGVVKKFDALDDIFKAKSGIRSPSARQRKTGFWQEVNDAQLETYSFDQVSRILNQREFLLQQARIATLGIQHAPYEWSHDANGDIIWSEKPEREPDPPLLPGQKPWLPVLGGECKVKFCHTCKPHSRERSWLSLGGIADGDLPREAIHGFSFRFTGQRTVASARVVANLGLRPNPTKELRLIPNNYYRKRRYYRPAASRSPSPAAQGLGISGPQSDPSSSQSQVITSPSTGTASRGLPTSLSMPNFVPEVPARMTPLSPTNGSFPPPTPYWSDIPFPPTPTLTRLRPPFRPISGVLNIPLPTQTDEEIETISRPGSCPNDSEAGVQMDVAAAAEEEEDSDTAYSTAPEDGSELTVLTPMEEAELTNGEGIGSFSSEPLEVEGGVAVLEESVEDHIPDVITQY</sequence>
<keyword evidence="3" id="KW-1185">Reference proteome</keyword>